<comment type="catalytic activity">
    <reaction evidence="1">
        <text>6-hydroxymethyl-7,8-dihydropterin + ATP = (7,8-dihydropterin-6-yl)methyl diphosphate + AMP + H(+)</text>
        <dbReference type="Rhea" id="RHEA:11412"/>
        <dbReference type="ChEBI" id="CHEBI:15378"/>
        <dbReference type="ChEBI" id="CHEBI:30616"/>
        <dbReference type="ChEBI" id="CHEBI:44841"/>
        <dbReference type="ChEBI" id="CHEBI:72950"/>
        <dbReference type="ChEBI" id="CHEBI:456215"/>
        <dbReference type="EC" id="2.7.6.3"/>
    </reaction>
</comment>
<evidence type="ECO:0000256" key="2">
    <source>
        <dbReference type="ARBA" id="ARBA00005051"/>
    </source>
</evidence>
<dbReference type="Proteomes" id="UP000593890">
    <property type="component" value="Chromosome"/>
</dbReference>
<dbReference type="PANTHER" id="PTHR43071">
    <property type="entry name" value="2-AMINO-4-HYDROXY-6-HYDROXYMETHYLDIHYDROPTERIDINE PYROPHOSPHOKINASE"/>
    <property type="match status" value="1"/>
</dbReference>
<dbReference type="SUPFAM" id="SSF55083">
    <property type="entry name" value="6-hydroxymethyl-7,8-dihydropterin pyrophosphokinase, HPPK"/>
    <property type="match status" value="1"/>
</dbReference>
<evidence type="ECO:0000256" key="6">
    <source>
        <dbReference type="ARBA" id="ARBA00022777"/>
    </source>
</evidence>
<dbReference type="EC" id="2.7.6.3" evidence="3"/>
<dbReference type="RefSeq" id="WP_215533143.1">
    <property type="nucleotide sequence ID" value="NZ_AP023321.1"/>
</dbReference>
<dbReference type="PANTHER" id="PTHR43071:SF1">
    <property type="entry name" value="2-AMINO-4-HYDROXY-6-HYDROXYMETHYLDIHYDROPTERIDINE PYROPHOSPHOKINASE"/>
    <property type="match status" value="1"/>
</dbReference>
<evidence type="ECO:0000256" key="3">
    <source>
        <dbReference type="ARBA" id="ARBA00013253"/>
    </source>
</evidence>
<dbReference type="AlphaFoldDB" id="A0A7I8D3E3"/>
<organism evidence="10 11">
    <name type="scientific">Solibaculum mannosilyticum</name>
    <dbReference type="NCBI Taxonomy" id="2780922"/>
    <lineage>
        <taxon>Bacteria</taxon>
        <taxon>Bacillati</taxon>
        <taxon>Bacillota</taxon>
        <taxon>Clostridia</taxon>
        <taxon>Eubacteriales</taxon>
        <taxon>Oscillospiraceae</taxon>
        <taxon>Solibaculum</taxon>
    </lineage>
</organism>
<dbReference type="Pfam" id="PF01288">
    <property type="entry name" value="HPPK"/>
    <property type="match status" value="1"/>
</dbReference>
<dbReference type="GO" id="GO:0046656">
    <property type="term" value="P:folic acid biosynthetic process"/>
    <property type="evidence" value="ECO:0007669"/>
    <property type="project" value="UniProtKB-KW"/>
</dbReference>
<accession>A0A7I8D3E3</accession>
<evidence type="ECO:0000256" key="4">
    <source>
        <dbReference type="ARBA" id="ARBA00022679"/>
    </source>
</evidence>
<proteinExistence type="predicted"/>
<dbReference type="GO" id="GO:0005524">
    <property type="term" value="F:ATP binding"/>
    <property type="evidence" value="ECO:0007669"/>
    <property type="project" value="UniProtKB-KW"/>
</dbReference>
<keyword evidence="7" id="KW-0067">ATP-binding</keyword>
<evidence type="ECO:0000313" key="10">
    <source>
        <dbReference type="EMBL" id="BCI61290.1"/>
    </source>
</evidence>
<dbReference type="EMBL" id="AP023321">
    <property type="protein sequence ID" value="BCI61290.1"/>
    <property type="molecule type" value="Genomic_DNA"/>
</dbReference>
<dbReference type="UniPathway" id="UPA00077">
    <property type="reaction ID" value="UER00155"/>
</dbReference>
<keyword evidence="6 10" id="KW-0418">Kinase</keyword>
<evidence type="ECO:0000259" key="9">
    <source>
        <dbReference type="Pfam" id="PF01288"/>
    </source>
</evidence>
<dbReference type="Gene3D" id="3.30.70.560">
    <property type="entry name" value="7,8-Dihydro-6-hydroxymethylpterin-pyrophosphokinase HPPK"/>
    <property type="match status" value="1"/>
</dbReference>
<sequence>MPKAVIALGANMGSPREQLQMAVDSFNRLPGTKVVDCSRLYVTKPVGYDNQPDFLNCVLLVETKLSPEALLGAGLGMEASMGRIRAVQNGPRTLDVDLLLYEGERRETEELDIPHPRMGDRAFVLAPLSDLFPEGEALGYAFGDKLAALDQSGVDVCSQGLKIE</sequence>
<reference evidence="11" key="1">
    <citation type="submission" date="2020-07" db="EMBL/GenBank/DDBJ databases">
        <title>Complete genome sequencing of Clostridia bacterium strain 12CBH8.</title>
        <authorList>
            <person name="Sakamoto M."/>
            <person name="Murakami T."/>
            <person name="Mori H."/>
        </authorList>
    </citation>
    <scope>NUCLEOTIDE SEQUENCE [LARGE SCALE GENOMIC DNA]</scope>
    <source>
        <strain evidence="11">12CBH8</strain>
    </source>
</reference>
<dbReference type="GO" id="GO:0046654">
    <property type="term" value="P:tetrahydrofolate biosynthetic process"/>
    <property type="evidence" value="ECO:0007669"/>
    <property type="project" value="UniProtKB-UniPathway"/>
</dbReference>
<dbReference type="GO" id="GO:0003848">
    <property type="term" value="F:2-amino-4-hydroxy-6-hydroxymethyldihydropteridine diphosphokinase activity"/>
    <property type="evidence" value="ECO:0007669"/>
    <property type="project" value="UniProtKB-EC"/>
</dbReference>
<keyword evidence="4" id="KW-0808">Transferase</keyword>
<keyword evidence="8" id="KW-0289">Folate biosynthesis</keyword>
<dbReference type="GO" id="GO:0016301">
    <property type="term" value="F:kinase activity"/>
    <property type="evidence" value="ECO:0007669"/>
    <property type="project" value="UniProtKB-KW"/>
</dbReference>
<protein>
    <recommendedName>
        <fullName evidence="3">2-amino-4-hydroxy-6-hydroxymethyldihydropteridine diphosphokinase</fullName>
        <ecNumber evidence="3">2.7.6.3</ecNumber>
    </recommendedName>
</protein>
<evidence type="ECO:0000313" key="11">
    <source>
        <dbReference type="Proteomes" id="UP000593890"/>
    </source>
</evidence>
<dbReference type="KEGG" id="sman:C12CBH8_19290"/>
<dbReference type="InterPro" id="IPR000550">
    <property type="entry name" value="Hppk"/>
</dbReference>
<evidence type="ECO:0000256" key="8">
    <source>
        <dbReference type="ARBA" id="ARBA00022909"/>
    </source>
</evidence>
<keyword evidence="11" id="KW-1185">Reference proteome</keyword>
<name>A0A7I8D3E3_9FIRM</name>
<dbReference type="InterPro" id="IPR035907">
    <property type="entry name" value="Hppk_sf"/>
</dbReference>
<comment type="pathway">
    <text evidence="2">Cofactor biosynthesis; tetrahydrofolate biosynthesis; 2-amino-4-hydroxy-6-hydroxymethyl-7,8-dihydropteridine diphosphate from 7,8-dihydroneopterin triphosphate: step 4/4.</text>
</comment>
<dbReference type="CDD" id="cd00483">
    <property type="entry name" value="HPPK"/>
    <property type="match status" value="1"/>
</dbReference>
<evidence type="ECO:0000256" key="5">
    <source>
        <dbReference type="ARBA" id="ARBA00022741"/>
    </source>
</evidence>
<evidence type="ECO:0000256" key="1">
    <source>
        <dbReference type="ARBA" id="ARBA00000198"/>
    </source>
</evidence>
<dbReference type="NCBIfam" id="TIGR01498">
    <property type="entry name" value="folK"/>
    <property type="match status" value="1"/>
</dbReference>
<keyword evidence="5" id="KW-0547">Nucleotide-binding</keyword>
<feature type="domain" description="7,8-dihydro-6-hydroxymethylpterin-pyrophosphokinase" evidence="9">
    <location>
        <begin position="5"/>
        <end position="132"/>
    </location>
</feature>
<gene>
    <name evidence="10" type="ORF">C12CBH8_19290</name>
</gene>
<evidence type="ECO:0000256" key="7">
    <source>
        <dbReference type="ARBA" id="ARBA00022840"/>
    </source>
</evidence>